<proteinExistence type="predicted"/>
<reference evidence="1 2" key="1">
    <citation type="journal article" date="2019" name="Nat. Ecol. Evol.">
        <title>Megaphylogeny resolves global patterns of mushroom evolution.</title>
        <authorList>
            <person name="Varga T."/>
            <person name="Krizsan K."/>
            <person name="Foldi C."/>
            <person name="Dima B."/>
            <person name="Sanchez-Garcia M."/>
            <person name="Sanchez-Ramirez S."/>
            <person name="Szollosi G.J."/>
            <person name="Szarkandi J.G."/>
            <person name="Papp V."/>
            <person name="Albert L."/>
            <person name="Andreopoulos W."/>
            <person name="Angelini C."/>
            <person name="Antonin V."/>
            <person name="Barry K.W."/>
            <person name="Bougher N.L."/>
            <person name="Buchanan P."/>
            <person name="Buyck B."/>
            <person name="Bense V."/>
            <person name="Catcheside P."/>
            <person name="Chovatia M."/>
            <person name="Cooper J."/>
            <person name="Damon W."/>
            <person name="Desjardin D."/>
            <person name="Finy P."/>
            <person name="Geml J."/>
            <person name="Haridas S."/>
            <person name="Hughes K."/>
            <person name="Justo A."/>
            <person name="Karasinski D."/>
            <person name="Kautmanova I."/>
            <person name="Kiss B."/>
            <person name="Kocsube S."/>
            <person name="Kotiranta H."/>
            <person name="LaButti K.M."/>
            <person name="Lechner B.E."/>
            <person name="Liimatainen K."/>
            <person name="Lipzen A."/>
            <person name="Lukacs Z."/>
            <person name="Mihaltcheva S."/>
            <person name="Morgado L.N."/>
            <person name="Niskanen T."/>
            <person name="Noordeloos M.E."/>
            <person name="Ohm R.A."/>
            <person name="Ortiz-Santana B."/>
            <person name="Ovrebo C."/>
            <person name="Racz N."/>
            <person name="Riley R."/>
            <person name="Savchenko A."/>
            <person name="Shiryaev A."/>
            <person name="Soop K."/>
            <person name="Spirin V."/>
            <person name="Szebenyi C."/>
            <person name="Tomsovsky M."/>
            <person name="Tulloss R.E."/>
            <person name="Uehling J."/>
            <person name="Grigoriev I.V."/>
            <person name="Vagvolgyi C."/>
            <person name="Papp T."/>
            <person name="Martin F.M."/>
            <person name="Miettinen O."/>
            <person name="Hibbett D.S."/>
            <person name="Nagy L.G."/>
        </authorList>
    </citation>
    <scope>NUCLEOTIDE SEQUENCE [LARGE SCALE GENOMIC DNA]</scope>
    <source>
        <strain evidence="1 2">FP101781</strain>
    </source>
</reference>
<evidence type="ECO:0000313" key="2">
    <source>
        <dbReference type="Proteomes" id="UP000298030"/>
    </source>
</evidence>
<dbReference type="STRING" id="71717.A0A4Y7T4C3"/>
<dbReference type="OrthoDB" id="630188at2759"/>
<protein>
    <submittedName>
        <fullName evidence="1">Uncharacterized protein</fullName>
    </submittedName>
</protein>
<dbReference type="Proteomes" id="UP000298030">
    <property type="component" value="Unassembled WGS sequence"/>
</dbReference>
<dbReference type="AlphaFoldDB" id="A0A4Y7T4C3"/>
<keyword evidence="2" id="KW-1185">Reference proteome</keyword>
<accession>A0A4Y7T4C3</accession>
<evidence type="ECO:0000313" key="1">
    <source>
        <dbReference type="EMBL" id="TEB28409.1"/>
    </source>
</evidence>
<sequence length="528" mass="60407">MAAARADMMFGVGITTLSNYTRSGRRKLLFLFLVFGSLLFLSTATERGRNISTNLPSYLFKPSEQVSCSPKEYSSGRWVRRPYWSRPGPLSKTNADDTLFDIEPDSGPPVTMTKHEDILKFARFEGCASNREYWLQLGADIVEMWDRFPRAHEWEWVPAGQCGLGGGLSEWDKEEMVRDLVEKGGWLLIGDSVTENHFFSLSCLLYPHVVAVPDYQHGTFDRGWPQNLFLNPASPLLQDRDNSADATFKPLRLPPGFDIAQTPLVTYRRVDLLWSRDELSQMHRELHPEVYEQNPTFKLFSDDLTWTMSPDIYLDIFTKPLPQANYAAMIVSTAGHWTTGLFRGYHNPDGDASKMLFSNETEVTASSSPLLTFKAGEGEKLRYDGVLNFFGEVMDRWGKKVKSTLDSDRGAVLSSGPAGRTVTALRQVIIRPYFPGHADCHSHREPWSEIHPWESADQYWNWADIWKYNRIFEALLAPYERLHFLKIDKPARLRPDAHSSHDCLHLMSGAGVLEGWTHYVWHYLTREL</sequence>
<dbReference type="EMBL" id="QPFP01000032">
    <property type="protein sequence ID" value="TEB28409.1"/>
    <property type="molecule type" value="Genomic_DNA"/>
</dbReference>
<organism evidence="1 2">
    <name type="scientific">Coprinellus micaceus</name>
    <name type="common">Glistening ink-cap mushroom</name>
    <name type="synonym">Coprinus micaceus</name>
    <dbReference type="NCBI Taxonomy" id="71717"/>
    <lineage>
        <taxon>Eukaryota</taxon>
        <taxon>Fungi</taxon>
        <taxon>Dikarya</taxon>
        <taxon>Basidiomycota</taxon>
        <taxon>Agaricomycotina</taxon>
        <taxon>Agaricomycetes</taxon>
        <taxon>Agaricomycetidae</taxon>
        <taxon>Agaricales</taxon>
        <taxon>Agaricineae</taxon>
        <taxon>Psathyrellaceae</taxon>
        <taxon>Coprinellus</taxon>
    </lineage>
</organism>
<comment type="caution">
    <text evidence="1">The sequence shown here is derived from an EMBL/GenBank/DDBJ whole genome shotgun (WGS) entry which is preliminary data.</text>
</comment>
<gene>
    <name evidence="1" type="ORF">FA13DRAFT_1735565</name>
</gene>
<name>A0A4Y7T4C3_COPMI</name>